<name>A0AAE6RDR4_9PSED</name>
<evidence type="ECO:0000313" key="7">
    <source>
        <dbReference type="EMBL" id="QHB28812.1"/>
    </source>
</evidence>
<dbReference type="EMBL" id="CP040324">
    <property type="protein sequence ID" value="QHB28812.1"/>
    <property type="molecule type" value="Genomic_DNA"/>
</dbReference>
<evidence type="ECO:0000256" key="4">
    <source>
        <dbReference type="ARBA" id="ARBA00023163"/>
    </source>
</evidence>
<dbReference type="InterPro" id="IPR050109">
    <property type="entry name" value="HTH-type_TetR-like_transc_reg"/>
</dbReference>
<keyword evidence="2" id="KW-0805">Transcription regulation</keyword>
<dbReference type="RefSeq" id="WP_159266426.1">
    <property type="nucleotide sequence ID" value="NZ_CP040324.1"/>
</dbReference>
<dbReference type="GO" id="GO:0003700">
    <property type="term" value="F:DNA-binding transcription factor activity"/>
    <property type="evidence" value="ECO:0007669"/>
    <property type="project" value="TreeGrafter"/>
</dbReference>
<dbReference type="InterPro" id="IPR041490">
    <property type="entry name" value="KstR2_TetR_C"/>
</dbReference>
<dbReference type="PROSITE" id="PS50977">
    <property type="entry name" value="HTH_TETR_2"/>
    <property type="match status" value="1"/>
</dbReference>
<dbReference type="PANTHER" id="PTHR30055:SF175">
    <property type="entry name" value="HTH-TYPE TRANSCRIPTIONAL REPRESSOR KSTR2"/>
    <property type="match status" value="1"/>
</dbReference>
<dbReference type="InterPro" id="IPR036271">
    <property type="entry name" value="Tet_transcr_reg_TetR-rel_C_sf"/>
</dbReference>
<dbReference type="Gene3D" id="1.10.10.60">
    <property type="entry name" value="Homeodomain-like"/>
    <property type="match status" value="1"/>
</dbReference>
<proteinExistence type="predicted"/>
<feature type="domain" description="HTH tetR-type" evidence="6">
    <location>
        <begin position="23"/>
        <end position="83"/>
    </location>
</feature>
<accession>A0AAE6RDR4</accession>
<dbReference type="Pfam" id="PF17932">
    <property type="entry name" value="TetR_C_24"/>
    <property type="match status" value="1"/>
</dbReference>
<keyword evidence="4" id="KW-0804">Transcription</keyword>
<dbReference type="Proteomes" id="UP000464593">
    <property type="component" value="Chromosome"/>
</dbReference>
<evidence type="ECO:0000256" key="3">
    <source>
        <dbReference type="ARBA" id="ARBA00023125"/>
    </source>
</evidence>
<sequence>MIQKSNIARRRKAAQAEGGIEYKNKRDELIRVAAVLFKEKGYQATTLNEIAAAAGMDRASIYYYVDNKEEFFREAIKGVLDANTTEAERLMRMRSLNPKEKLEQLVTLLMRSYDENYPYMYLYIQEEMHAVAEQESVWAQEMVRQTQRFEKVVITLFKKGIEDGLFRSDISPGLAANALFGMFNWSHRWYKPGTGKSAEAVAQAFCKIFFDGFEQR</sequence>
<feature type="DNA-binding region" description="H-T-H motif" evidence="5">
    <location>
        <begin position="46"/>
        <end position="65"/>
    </location>
</feature>
<dbReference type="InterPro" id="IPR001647">
    <property type="entry name" value="HTH_TetR"/>
</dbReference>
<dbReference type="GO" id="GO:0000976">
    <property type="term" value="F:transcription cis-regulatory region binding"/>
    <property type="evidence" value="ECO:0007669"/>
    <property type="project" value="TreeGrafter"/>
</dbReference>
<reference evidence="7 8" key="1">
    <citation type="submission" date="2019-05" db="EMBL/GenBank/DDBJ databases">
        <title>Complete genome sequence of Pseudomonas Pseudomonas resinovorans.</title>
        <authorList>
            <person name="Chen H.-P."/>
        </authorList>
    </citation>
    <scope>NUCLEOTIDE SEQUENCE [LARGE SCALE GENOMIC DNA]</scope>
    <source>
        <strain evidence="7 8">TCU-CK1</strain>
    </source>
</reference>
<dbReference type="InterPro" id="IPR009057">
    <property type="entry name" value="Homeodomain-like_sf"/>
</dbReference>
<keyword evidence="1" id="KW-0678">Repressor</keyword>
<dbReference type="AlphaFoldDB" id="A0AAE6RDR4"/>
<evidence type="ECO:0000259" key="6">
    <source>
        <dbReference type="PROSITE" id="PS50977"/>
    </source>
</evidence>
<protein>
    <submittedName>
        <fullName evidence="7">TetR family transcriptional regulator</fullName>
    </submittedName>
</protein>
<gene>
    <name evidence="7" type="ORF">TCK1_3466</name>
</gene>
<keyword evidence="3 5" id="KW-0238">DNA-binding</keyword>
<dbReference type="SUPFAM" id="SSF46689">
    <property type="entry name" value="Homeodomain-like"/>
    <property type="match status" value="1"/>
</dbReference>
<dbReference type="SUPFAM" id="SSF48498">
    <property type="entry name" value="Tetracyclin repressor-like, C-terminal domain"/>
    <property type="match status" value="1"/>
</dbReference>
<dbReference type="Pfam" id="PF00440">
    <property type="entry name" value="TetR_N"/>
    <property type="match status" value="1"/>
</dbReference>
<dbReference type="Gene3D" id="1.10.357.10">
    <property type="entry name" value="Tetracycline Repressor, domain 2"/>
    <property type="match status" value="1"/>
</dbReference>
<evidence type="ECO:0000256" key="1">
    <source>
        <dbReference type="ARBA" id="ARBA00022491"/>
    </source>
</evidence>
<dbReference type="PANTHER" id="PTHR30055">
    <property type="entry name" value="HTH-TYPE TRANSCRIPTIONAL REGULATOR RUTR"/>
    <property type="match status" value="1"/>
</dbReference>
<organism evidence="7 8">
    <name type="scientific">Pseudomonas monteilii</name>
    <dbReference type="NCBI Taxonomy" id="76759"/>
    <lineage>
        <taxon>Bacteria</taxon>
        <taxon>Pseudomonadati</taxon>
        <taxon>Pseudomonadota</taxon>
        <taxon>Gammaproteobacteria</taxon>
        <taxon>Pseudomonadales</taxon>
        <taxon>Pseudomonadaceae</taxon>
        <taxon>Pseudomonas</taxon>
    </lineage>
</organism>
<evidence type="ECO:0000256" key="2">
    <source>
        <dbReference type="ARBA" id="ARBA00023015"/>
    </source>
</evidence>
<evidence type="ECO:0000256" key="5">
    <source>
        <dbReference type="PROSITE-ProRule" id="PRU00335"/>
    </source>
</evidence>
<evidence type="ECO:0000313" key="8">
    <source>
        <dbReference type="Proteomes" id="UP000464593"/>
    </source>
</evidence>
<dbReference type="PRINTS" id="PR00455">
    <property type="entry name" value="HTHTETR"/>
</dbReference>